<comment type="caution">
    <text evidence="3">The sequence shown here is derived from an EMBL/GenBank/DDBJ whole genome shotgun (WGS) entry which is preliminary data.</text>
</comment>
<dbReference type="EMBL" id="VZDO01000010">
    <property type="protein sequence ID" value="KAB0679352.1"/>
    <property type="molecule type" value="Genomic_DNA"/>
</dbReference>
<dbReference type="AlphaFoldDB" id="A0A7V7PNK8"/>
<feature type="region of interest" description="Disordered" evidence="1">
    <location>
        <begin position="82"/>
        <end position="106"/>
    </location>
</feature>
<keyword evidence="2" id="KW-0812">Transmembrane</keyword>
<sequence length="106" mass="11898">MNLLPAFPLDGGTILAEWLERWRSERFAMLVVGSLGLVFATISTLFFVVSALAGFALWLPPSFSMNWMVVREAWAAGRPRHSAQTDSNVVPLRQDSSLPDWLGHRR</sequence>
<protein>
    <submittedName>
        <fullName evidence="3">Uncharacterized protein</fullName>
    </submittedName>
</protein>
<accession>A0A7V7PNK8</accession>
<name>A0A7V7PNK8_9HYPH</name>
<evidence type="ECO:0000313" key="3">
    <source>
        <dbReference type="EMBL" id="KAB0679352.1"/>
    </source>
</evidence>
<keyword evidence="2" id="KW-0472">Membrane</keyword>
<dbReference type="Proteomes" id="UP000432089">
    <property type="component" value="Unassembled WGS sequence"/>
</dbReference>
<evidence type="ECO:0000256" key="2">
    <source>
        <dbReference type="SAM" id="Phobius"/>
    </source>
</evidence>
<gene>
    <name evidence="3" type="ORF">F6X38_13535</name>
</gene>
<keyword evidence="2" id="KW-1133">Transmembrane helix</keyword>
<evidence type="ECO:0000313" key="4">
    <source>
        <dbReference type="Proteomes" id="UP000432089"/>
    </source>
</evidence>
<keyword evidence="4" id="KW-1185">Reference proteome</keyword>
<organism evidence="3 4">
    <name type="scientific">Plantimonas leprariae</name>
    <dbReference type="NCBI Taxonomy" id="2615207"/>
    <lineage>
        <taxon>Bacteria</taxon>
        <taxon>Pseudomonadati</taxon>
        <taxon>Pseudomonadota</taxon>
        <taxon>Alphaproteobacteria</taxon>
        <taxon>Hyphomicrobiales</taxon>
        <taxon>Aurantimonadaceae</taxon>
        <taxon>Plantimonas</taxon>
    </lineage>
</organism>
<reference evidence="3 4" key="1">
    <citation type="submission" date="2019-09" db="EMBL/GenBank/DDBJ databases">
        <title>YIM 132180 draft genome.</title>
        <authorList>
            <person name="Zhang K."/>
        </authorList>
    </citation>
    <scope>NUCLEOTIDE SEQUENCE [LARGE SCALE GENOMIC DNA]</scope>
    <source>
        <strain evidence="3 4">YIM 132180</strain>
    </source>
</reference>
<feature type="transmembrane region" description="Helical" evidence="2">
    <location>
        <begin position="27"/>
        <end position="59"/>
    </location>
</feature>
<proteinExistence type="predicted"/>
<evidence type="ECO:0000256" key="1">
    <source>
        <dbReference type="SAM" id="MobiDB-lite"/>
    </source>
</evidence>